<feature type="region of interest" description="Disordered" evidence="3">
    <location>
        <begin position="369"/>
        <end position="389"/>
    </location>
</feature>
<keyword evidence="2" id="KW-0677">Repeat</keyword>
<feature type="transmembrane region" description="Helical" evidence="4">
    <location>
        <begin position="335"/>
        <end position="356"/>
    </location>
</feature>
<dbReference type="InterPro" id="IPR015915">
    <property type="entry name" value="Kelch-typ_b-propeller"/>
</dbReference>
<keyword evidence="4" id="KW-0472">Membrane</keyword>
<dbReference type="InterPro" id="IPR011043">
    <property type="entry name" value="Gal_Oxase/kelch_b-propeller"/>
</dbReference>
<sequence>MAFATVGEHTLYIKGGRTSEGNVVNQFYALDLTVTSWGTASPPWKELSNASFSNNSAIVFPSYHALSASQDEQYLTAWTPDGSKSDYSIRNDAWTPIRRAVASSKGSLGRHNRFQVVTDPTTGLVYIPGGHQNNMLVNNPANNTTTTVLMPQTLEYPYWTHYSFVWSQFTMSFYLLGGGGKTIHGSFSTPQFWEYSPLTKTWTSLQSSGSIPSPSISSCMVSAHNGTKIILFGGRQGDTLLGRLHILDLRTRIWTQERGVAPHDNRADMACSVSGDNFVVWGGTLPKSSITEMNSGTPLIFNLRSKRWTDHVLRTSSPIVSSFSKRGGLESGGTVIGLVVGALVLVGLIWLCFTPLRWSMEERREKQLQEGLQQKTLQGNTQTDSPVELLPLSGDKMEVQGAPVGLLSGQTSYTGPGSLSILGSPSSSQSYQSPQWSVWSSQVPTALPTSAPLYPQPTPPSSQTIHNPISVQVQYPVQHVQPQHAHTPPHHLQTLVGDSLPSSSSSPPQVTRDPQDRSTSVIEEESPQELARQIRVMQAELQRLQSKLDQ</sequence>
<evidence type="ECO:0000313" key="5">
    <source>
        <dbReference type="EMBL" id="KAG0275535.1"/>
    </source>
</evidence>
<dbReference type="PANTHER" id="PTHR46093:SF18">
    <property type="entry name" value="FIBRONECTIN TYPE-III DOMAIN-CONTAINING PROTEIN"/>
    <property type="match status" value="1"/>
</dbReference>
<feature type="compositionally biased region" description="Polar residues" evidence="3">
    <location>
        <begin position="370"/>
        <end position="385"/>
    </location>
</feature>
<dbReference type="PANTHER" id="PTHR46093">
    <property type="entry name" value="ACYL-COA-BINDING DOMAIN-CONTAINING PROTEIN 5"/>
    <property type="match status" value="1"/>
</dbReference>
<evidence type="ECO:0000256" key="1">
    <source>
        <dbReference type="ARBA" id="ARBA00022441"/>
    </source>
</evidence>
<keyword evidence="4" id="KW-1133">Transmembrane helix</keyword>
<evidence type="ECO:0008006" key="7">
    <source>
        <dbReference type="Google" id="ProtNLM"/>
    </source>
</evidence>
<feature type="region of interest" description="Disordered" evidence="3">
    <location>
        <begin position="480"/>
        <end position="529"/>
    </location>
</feature>
<proteinExistence type="predicted"/>
<dbReference type="Proteomes" id="UP001194580">
    <property type="component" value="Unassembled WGS sequence"/>
</dbReference>
<protein>
    <recommendedName>
        <fullName evidence="7">Kelch repeat protein</fullName>
    </recommendedName>
</protein>
<dbReference type="Pfam" id="PF24681">
    <property type="entry name" value="Kelch_KLHDC2_KLHL20_DRC7"/>
    <property type="match status" value="1"/>
</dbReference>
<name>A0AAD4H8D4_9FUNG</name>
<feature type="compositionally biased region" description="Low complexity" evidence="3">
    <location>
        <begin position="499"/>
        <end position="508"/>
    </location>
</feature>
<dbReference type="Gene3D" id="2.120.10.80">
    <property type="entry name" value="Kelch-type beta propeller"/>
    <property type="match status" value="1"/>
</dbReference>
<dbReference type="SUPFAM" id="SSF50965">
    <property type="entry name" value="Galactose oxidase, central domain"/>
    <property type="match status" value="1"/>
</dbReference>
<reference evidence="5" key="1">
    <citation type="journal article" date="2020" name="Fungal Divers.">
        <title>Resolving the Mortierellaceae phylogeny through synthesis of multi-gene phylogenetics and phylogenomics.</title>
        <authorList>
            <person name="Vandepol N."/>
            <person name="Liber J."/>
            <person name="Desiro A."/>
            <person name="Na H."/>
            <person name="Kennedy M."/>
            <person name="Barry K."/>
            <person name="Grigoriev I.V."/>
            <person name="Miller A.N."/>
            <person name="O'Donnell K."/>
            <person name="Stajich J.E."/>
            <person name="Bonito G."/>
        </authorList>
    </citation>
    <scope>NUCLEOTIDE SEQUENCE</scope>
    <source>
        <strain evidence="5">NRRL 28262</strain>
    </source>
</reference>
<keyword evidence="6" id="KW-1185">Reference proteome</keyword>
<keyword evidence="4" id="KW-0812">Transmembrane</keyword>
<gene>
    <name evidence="5" type="ORF">BGZ95_008670</name>
</gene>
<evidence type="ECO:0000256" key="3">
    <source>
        <dbReference type="SAM" id="MobiDB-lite"/>
    </source>
</evidence>
<evidence type="ECO:0000313" key="6">
    <source>
        <dbReference type="Proteomes" id="UP001194580"/>
    </source>
</evidence>
<dbReference type="AlphaFoldDB" id="A0AAD4H8D4"/>
<accession>A0AAD4H8D4</accession>
<keyword evidence="1" id="KW-0880">Kelch repeat</keyword>
<comment type="caution">
    <text evidence="5">The sequence shown here is derived from an EMBL/GenBank/DDBJ whole genome shotgun (WGS) entry which is preliminary data.</text>
</comment>
<evidence type="ECO:0000256" key="4">
    <source>
        <dbReference type="SAM" id="Phobius"/>
    </source>
</evidence>
<organism evidence="5 6">
    <name type="scientific">Linnemannia exigua</name>
    <dbReference type="NCBI Taxonomy" id="604196"/>
    <lineage>
        <taxon>Eukaryota</taxon>
        <taxon>Fungi</taxon>
        <taxon>Fungi incertae sedis</taxon>
        <taxon>Mucoromycota</taxon>
        <taxon>Mortierellomycotina</taxon>
        <taxon>Mortierellomycetes</taxon>
        <taxon>Mortierellales</taxon>
        <taxon>Mortierellaceae</taxon>
        <taxon>Linnemannia</taxon>
    </lineage>
</organism>
<evidence type="ECO:0000256" key="2">
    <source>
        <dbReference type="ARBA" id="ARBA00022737"/>
    </source>
</evidence>
<dbReference type="EMBL" id="JAAAIL010000468">
    <property type="protein sequence ID" value="KAG0275535.1"/>
    <property type="molecule type" value="Genomic_DNA"/>
</dbReference>